<dbReference type="GO" id="GO:0003676">
    <property type="term" value="F:nucleic acid binding"/>
    <property type="evidence" value="ECO:0007669"/>
    <property type="project" value="InterPro"/>
</dbReference>
<evidence type="ECO:0000256" key="1">
    <source>
        <dbReference type="ARBA" id="ARBA00004173"/>
    </source>
</evidence>
<dbReference type="Gene3D" id="3.40.1350.10">
    <property type="match status" value="1"/>
</dbReference>
<protein>
    <submittedName>
        <fullName evidence="3">2274_t:CDS:1</fullName>
    </submittedName>
</protein>
<feature type="non-terminal residue" evidence="3">
    <location>
        <position position="1"/>
    </location>
</feature>
<evidence type="ECO:0000313" key="3">
    <source>
        <dbReference type="EMBL" id="CAG8528994.1"/>
    </source>
</evidence>
<dbReference type="Proteomes" id="UP000789759">
    <property type="component" value="Unassembled WGS sequence"/>
</dbReference>
<sequence length="197" mass="22168">IATSTKDVKDKKDQDYIYKEHNDLKSFLALKDVNKNTPVYRGNLYEYQTIACLKTTLGIVTRRVGKTNDGGIDFRGQWILPDKKLCVIGQCKALAKKCSPNIIRELEGVLCQETEGTLCILSSMNGFTGYAIKRYIASPFPIMLITVTDNGRKLGSISWNKAAEEYLKGFQVTLKHDLLSSKPFILHNGKPFILDEE</sequence>
<organism evidence="3 4">
    <name type="scientific">Cetraspora pellucida</name>
    <dbReference type="NCBI Taxonomy" id="1433469"/>
    <lineage>
        <taxon>Eukaryota</taxon>
        <taxon>Fungi</taxon>
        <taxon>Fungi incertae sedis</taxon>
        <taxon>Mucoromycota</taxon>
        <taxon>Glomeromycotina</taxon>
        <taxon>Glomeromycetes</taxon>
        <taxon>Diversisporales</taxon>
        <taxon>Gigasporaceae</taxon>
        <taxon>Cetraspora</taxon>
    </lineage>
</organism>
<evidence type="ECO:0000256" key="2">
    <source>
        <dbReference type="ARBA" id="ARBA00023128"/>
    </source>
</evidence>
<dbReference type="InterPro" id="IPR018828">
    <property type="entry name" value="RRG7"/>
</dbReference>
<dbReference type="InterPro" id="IPR011856">
    <property type="entry name" value="tRNA_endonuc-like_dom_sf"/>
</dbReference>
<dbReference type="PANTHER" id="PTHR28133:SF1">
    <property type="entry name" value="REQUIRED FOR RESPIRATORY GROWTH PROTEIN 7, MITOCHONDRIAL"/>
    <property type="match status" value="1"/>
</dbReference>
<accession>A0A9N9FE28</accession>
<dbReference type="Pfam" id="PF10356">
    <property type="entry name" value="RRG7"/>
    <property type="match status" value="2"/>
</dbReference>
<dbReference type="GO" id="GO:0005739">
    <property type="term" value="C:mitochondrion"/>
    <property type="evidence" value="ECO:0007669"/>
    <property type="project" value="UniProtKB-SubCell"/>
</dbReference>
<gene>
    <name evidence="3" type="ORF">CPELLU_LOCUS3753</name>
</gene>
<dbReference type="PANTHER" id="PTHR28133">
    <property type="entry name" value="REQUIRED FOR RESPIRATORY GROWTH PROTEIN 7, MITOCHONDRIAL"/>
    <property type="match status" value="1"/>
</dbReference>
<comment type="subcellular location">
    <subcellularLocation>
        <location evidence="1">Mitochondrion</location>
    </subcellularLocation>
</comment>
<reference evidence="3" key="1">
    <citation type="submission" date="2021-06" db="EMBL/GenBank/DDBJ databases">
        <authorList>
            <person name="Kallberg Y."/>
            <person name="Tangrot J."/>
            <person name="Rosling A."/>
        </authorList>
    </citation>
    <scope>NUCLEOTIDE SEQUENCE</scope>
    <source>
        <strain evidence="3">FL966</strain>
    </source>
</reference>
<dbReference type="OrthoDB" id="20734at2759"/>
<proteinExistence type="predicted"/>
<name>A0A9N9FE28_9GLOM</name>
<keyword evidence="2" id="KW-0496">Mitochondrion</keyword>
<dbReference type="AlphaFoldDB" id="A0A9N9FE28"/>
<keyword evidence="4" id="KW-1185">Reference proteome</keyword>
<comment type="caution">
    <text evidence="3">The sequence shown here is derived from an EMBL/GenBank/DDBJ whole genome shotgun (WGS) entry which is preliminary data.</text>
</comment>
<evidence type="ECO:0000313" key="4">
    <source>
        <dbReference type="Proteomes" id="UP000789759"/>
    </source>
</evidence>
<dbReference type="EMBL" id="CAJVQA010001864">
    <property type="protein sequence ID" value="CAG8528994.1"/>
    <property type="molecule type" value="Genomic_DNA"/>
</dbReference>